<evidence type="ECO:0000313" key="4">
    <source>
        <dbReference type="Proteomes" id="UP000621210"/>
    </source>
</evidence>
<dbReference type="InterPro" id="IPR011050">
    <property type="entry name" value="Pectin_lyase_fold/virulence"/>
</dbReference>
<protein>
    <recommendedName>
        <fullName evidence="2">DUF6299 domain-containing protein</fullName>
    </recommendedName>
</protein>
<dbReference type="RefSeq" id="WP_188184649.1">
    <property type="nucleotide sequence ID" value="NZ_JACVQF010000224.1"/>
</dbReference>
<reference evidence="3" key="2">
    <citation type="submission" date="2020-09" db="EMBL/GenBank/DDBJ databases">
        <authorList>
            <person name="Luo X."/>
        </authorList>
    </citation>
    <scope>NUCLEOTIDE SEQUENCE</scope>
    <source>
        <strain evidence="3">TRM S81-3</strain>
    </source>
</reference>
<dbReference type="InterPro" id="IPR046266">
    <property type="entry name" value="DUF6299"/>
</dbReference>
<keyword evidence="4" id="KW-1185">Reference proteome</keyword>
<dbReference type="Pfam" id="PF19816">
    <property type="entry name" value="DUF6299"/>
    <property type="match status" value="1"/>
</dbReference>
<gene>
    <name evidence="3" type="ORF">H0H10_31935</name>
</gene>
<comment type="caution">
    <text evidence="3">The sequence shown here is derived from an EMBL/GenBank/DDBJ whole genome shotgun (WGS) entry which is preliminary data.</text>
</comment>
<evidence type="ECO:0000313" key="3">
    <source>
        <dbReference type="EMBL" id="MBD0423716.1"/>
    </source>
</evidence>
<accession>A0A926QU27</accession>
<evidence type="ECO:0000256" key="1">
    <source>
        <dbReference type="SAM" id="SignalP"/>
    </source>
</evidence>
<name>A0A926QU27_9ACTN</name>
<evidence type="ECO:0000259" key="2">
    <source>
        <dbReference type="Pfam" id="PF19816"/>
    </source>
</evidence>
<reference evidence="3" key="1">
    <citation type="submission" date="2020-09" db="EMBL/GenBank/DDBJ databases">
        <title>Streptomyces grisecoloratus sp. nov., isolated from cotton soil.</title>
        <authorList>
            <person name="Xing L."/>
        </authorList>
    </citation>
    <scope>NUCLEOTIDE SEQUENCE</scope>
    <source>
        <strain evidence="3">TRM S81-3</strain>
    </source>
</reference>
<dbReference type="EMBL" id="JACVQF010000224">
    <property type="protein sequence ID" value="MBD0423716.1"/>
    <property type="molecule type" value="Genomic_DNA"/>
</dbReference>
<proteinExistence type="predicted"/>
<dbReference type="SUPFAM" id="SSF51126">
    <property type="entry name" value="Pectin lyase-like"/>
    <property type="match status" value="1"/>
</dbReference>
<keyword evidence="1" id="KW-0732">Signal</keyword>
<organism evidence="3 4">
    <name type="scientific">Streptomyces griseicoloratus</name>
    <dbReference type="NCBI Taxonomy" id="2752516"/>
    <lineage>
        <taxon>Bacteria</taxon>
        <taxon>Bacillati</taxon>
        <taxon>Actinomycetota</taxon>
        <taxon>Actinomycetes</taxon>
        <taxon>Kitasatosporales</taxon>
        <taxon>Streptomycetaceae</taxon>
        <taxon>Streptomyces</taxon>
    </lineage>
</organism>
<feature type="chain" id="PRO_5036919213" description="DUF6299 domain-containing protein" evidence="1">
    <location>
        <begin position="27"/>
        <end position="146"/>
    </location>
</feature>
<feature type="signal peptide" evidence="1">
    <location>
        <begin position="1"/>
        <end position="26"/>
    </location>
</feature>
<dbReference type="Proteomes" id="UP000621210">
    <property type="component" value="Unassembled WGS sequence"/>
</dbReference>
<feature type="domain" description="DUF6299" evidence="2">
    <location>
        <begin position="32"/>
        <end position="145"/>
    </location>
</feature>
<dbReference type="AlphaFoldDB" id="A0A926QU27"/>
<sequence length="146" mass="14910">MRVRPAACAAAAGAALFLLAAPAATAAPDDGTETVTVDRTGSIATDGTITLSGTYRCLSGTNPVFVSSSLSQGSGLTSYGIGGTRAVCDGQEHRWVNTGRVLSSPAALKAGPAHVEATLMELRQVGLMQLPAFHAIQRQDITLVEA</sequence>